<evidence type="ECO:0000256" key="1">
    <source>
        <dbReference type="SAM" id="MobiDB-lite"/>
    </source>
</evidence>
<protein>
    <submittedName>
        <fullName evidence="2">Uncharacterized protein</fullName>
    </submittedName>
</protein>
<dbReference type="RefSeq" id="WP_185674845.1">
    <property type="nucleotide sequence ID" value="NZ_JACHVB010000016.1"/>
</dbReference>
<comment type="caution">
    <text evidence="2">The sequence shown here is derived from an EMBL/GenBank/DDBJ whole genome shotgun (WGS) entry which is preliminary data.</text>
</comment>
<name>A0A842HBN6_9BACT</name>
<reference evidence="2 3" key="1">
    <citation type="submission" date="2020-07" db="EMBL/GenBank/DDBJ databases">
        <authorList>
            <person name="Feng X."/>
        </authorList>
    </citation>
    <scope>NUCLEOTIDE SEQUENCE [LARGE SCALE GENOMIC DNA]</scope>
    <source>
        <strain evidence="2 3">JCM31066</strain>
    </source>
</reference>
<evidence type="ECO:0000313" key="3">
    <source>
        <dbReference type="Proteomes" id="UP000546464"/>
    </source>
</evidence>
<accession>A0A842HBN6</accession>
<dbReference type="Proteomes" id="UP000546464">
    <property type="component" value="Unassembled WGS sequence"/>
</dbReference>
<dbReference type="EMBL" id="JACHVB010000016">
    <property type="protein sequence ID" value="MBC2593845.1"/>
    <property type="molecule type" value="Genomic_DNA"/>
</dbReference>
<keyword evidence="3" id="KW-1185">Reference proteome</keyword>
<proteinExistence type="predicted"/>
<gene>
    <name evidence="2" type="ORF">H5P28_06185</name>
</gene>
<sequence length="164" mass="18461">MKWRLDTTAQPEGFGYEADGEKGSHPVAVDFRTPATELELSEELSPEDRLHEQVRMFRWLFEQCVLRMDGELHTPAGIAIRMCCLASLLQLHPLDGVPFNQIARHCGVTRAVVSKTMLDLSVITGIRSRQQRSEDARRAYRKRAVSVHARDKGCVDSSPTGNSR</sequence>
<organism evidence="2 3">
    <name type="scientific">Ruficoccus amylovorans</name>
    <dbReference type="NCBI Taxonomy" id="1804625"/>
    <lineage>
        <taxon>Bacteria</taxon>
        <taxon>Pseudomonadati</taxon>
        <taxon>Verrucomicrobiota</taxon>
        <taxon>Opitutia</taxon>
        <taxon>Puniceicoccales</taxon>
        <taxon>Cerasicoccaceae</taxon>
        <taxon>Ruficoccus</taxon>
    </lineage>
</organism>
<evidence type="ECO:0000313" key="2">
    <source>
        <dbReference type="EMBL" id="MBC2593845.1"/>
    </source>
</evidence>
<dbReference type="AlphaFoldDB" id="A0A842HBN6"/>
<feature type="region of interest" description="Disordered" evidence="1">
    <location>
        <begin position="134"/>
        <end position="164"/>
    </location>
</feature>